<accession>A0A7R9IJU9</accession>
<dbReference type="EMBL" id="OE003106">
    <property type="protein sequence ID" value="CAD7459742.1"/>
    <property type="molecule type" value="Genomic_DNA"/>
</dbReference>
<organism evidence="3">
    <name type="scientific">Timema tahoe</name>
    <dbReference type="NCBI Taxonomy" id="61484"/>
    <lineage>
        <taxon>Eukaryota</taxon>
        <taxon>Metazoa</taxon>
        <taxon>Ecdysozoa</taxon>
        <taxon>Arthropoda</taxon>
        <taxon>Hexapoda</taxon>
        <taxon>Insecta</taxon>
        <taxon>Pterygota</taxon>
        <taxon>Neoptera</taxon>
        <taxon>Polyneoptera</taxon>
        <taxon>Phasmatodea</taxon>
        <taxon>Timematodea</taxon>
        <taxon>Timematoidea</taxon>
        <taxon>Timematidae</taxon>
        <taxon>Timema</taxon>
    </lineage>
</organism>
<feature type="region of interest" description="Disordered" evidence="1">
    <location>
        <begin position="256"/>
        <end position="282"/>
    </location>
</feature>
<sequence>MTPLLALLLLCWGRACALATLTSPDRGAQELAWEAWLLLDAAASPSPARRITPKSVFVAPPLRTGAGHCAEGHRPDGSGRCVKVLRVDQAAQLDFLLSRLNAMYADNEPQKQTSSSSGPLQVSIPIAETQGPPVDDSAAEGGSVEVAVVLADVTNVTASQTMVAVWNVSGNTSLGGSRNSSSAGEPSSRPQENSPGQLVNFSVSALNGSVPPRDNSTTHLLKPNTSLPAYINSPPNTLIIQDAAQVEVQTLDEDYPCEEGDRTGEGTTEREEVDEATEGDLDNITKEYGTDHLNSGHLRDKSVADKDCQHETVTEEREEDILLKTEGSVVGMTDNPRTGIVTTEFETSEISAIEDGTMPSVIGHNERDVVYDGSDVVYGESDVIYSESSVEHIGSSLVYDKSSVEHNGSSLVYDKSSVEHNGSSLVYDKSSVVHRDSISTPFSDNSTDRTVQEDLHKQTKTGTLVSEPKQPIQDLDATHFSVTTEVYISPPRASELPVDKTSVSASSVIHILPEITAEETAGEAFAKGNPKNPLDNTPVGLSSEVHILPSSEDTQDKEPSPLDPLKRDRLAPRPAFKPDGYIVFPNDDTPSHPKARPANKVRFPDTPADRRVVFPDEKRELFWWLPQGWRLNIARHRPMLVRFWAHLPHPVRPGNNHHQPSTGD</sequence>
<feature type="chain" id="PRO_5030538177" evidence="2">
    <location>
        <begin position="18"/>
        <end position="664"/>
    </location>
</feature>
<dbReference type="AlphaFoldDB" id="A0A7R9IJU9"/>
<evidence type="ECO:0000256" key="2">
    <source>
        <dbReference type="SAM" id="SignalP"/>
    </source>
</evidence>
<feature type="region of interest" description="Disordered" evidence="1">
    <location>
        <begin position="171"/>
        <end position="197"/>
    </location>
</feature>
<keyword evidence="2" id="KW-0732">Signal</keyword>
<feature type="region of interest" description="Disordered" evidence="1">
    <location>
        <begin position="549"/>
        <end position="581"/>
    </location>
</feature>
<name>A0A7R9IJU9_9NEOP</name>
<proteinExistence type="predicted"/>
<protein>
    <submittedName>
        <fullName evidence="3">Uncharacterized protein</fullName>
    </submittedName>
</protein>
<reference evidence="3" key="1">
    <citation type="submission" date="2020-11" db="EMBL/GenBank/DDBJ databases">
        <authorList>
            <person name="Tran Van P."/>
        </authorList>
    </citation>
    <scope>NUCLEOTIDE SEQUENCE</scope>
</reference>
<evidence type="ECO:0000313" key="3">
    <source>
        <dbReference type="EMBL" id="CAD7459742.1"/>
    </source>
</evidence>
<evidence type="ECO:0000256" key="1">
    <source>
        <dbReference type="SAM" id="MobiDB-lite"/>
    </source>
</evidence>
<feature type="compositionally biased region" description="Acidic residues" evidence="1">
    <location>
        <begin position="271"/>
        <end position="281"/>
    </location>
</feature>
<feature type="compositionally biased region" description="Basic and acidic residues" evidence="1">
    <location>
        <begin position="259"/>
        <end position="270"/>
    </location>
</feature>
<feature type="signal peptide" evidence="2">
    <location>
        <begin position="1"/>
        <end position="17"/>
    </location>
</feature>
<feature type="compositionally biased region" description="Basic and acidic residues" evidence="1">
    <location>
        <begin position="554"/>
        <end position="571"/>
    </location>
</feature>
<gene>
    <name evidence="3" type="ORF">TTEB3V08_LOCUS7690</name>
</gene>